<comment type="caution">
    <text evidence="2">The sequence shown here is derived from an EMBL/GenBank/DDBJ whole genome shotgun (WGS) entry which is preliminary data.</text>
</comment>
<dbReference type="PANTHER" id="PTHR14119">
    <property type="entry name" value="HYDROLASE"/>
    <property type="match status" value="1"/>
</dbReference>
<name>A0A4U8TBZ3_9HELI</name>
<keyword evidence="3" id="KW-1185">Reference proteome</keyword>
<dbReference type="STRING" id="1677920.LS71_01765"/>
<reference evidence="2 3" key="1">
    <citation type="journal article" date="2014" name="Genome Announc.">
        <title>Draft genome sequences of eight enterohepatic helicobacter species isolated from both laboratory and wild rodents.</title>
        <authorList>
            <person name="Sheh A."/>
            <person name="Shen Z."/>
            <person name="Fox J.G."/>
        </authorList>
    </citation>
    <scope>NUCLEOTIDE SEQUENCE [LARGE SCALE GENOMIC DNA]</scope>
    <source>
        <strain evidence="2 3">MIT 09-6949</strain>
    </source>
</reference>
<dbReference type="OrthoDB" id="9796958at2"/>
<sequence length="182" mass="20326">MMTLKAKKILFICLDMQERLLPAMARHDEILKNTRILLESAHILDIPTLITEQYPKGLGRTIETLKIPQNTHILAKTSFGIFDDADIKAHIGQSKRKTLVFFGIESHICVLQSIMQAQNLGYKCLLAADATSSRKESAYHLALEFLRFQGVGVLPTESILFSILGDSAHTSFKTISALVKDE</sequence>
<dbReference type="InterPro" id="IPR036380">
    <property type="entry name" value="Isochorismatase-like_sf"/>
</dbReference>
<dbReference type="SUPFAM" id="SSF52499">
    <property type="entry name" value="Isochorismatase-like hydrolases"/>
    <property type="match status" value="1"/>
</dbReference>
<dbReference type="InterPro" id="IPR050993">
    <property type="entry name" value="Isochorismatase_domain"/>
</dbReference>
<dbReference type="Gene3D" id="3.40.50.850">
    <property type="entry name" value="Isochorismatase-like"/>
    <property type="match status" value="1"/>
</dbReference>
<gene>
    <name evidence="2" type="ORF">LS71_003845</name>
</gene>
<organism evidence="2 3">
    <name type="scientific">Helicobacter jaachi</name>
    <dbReference type="NCBI Taxonomy" id="1677920"/>
    <lineage>
        <taxon>Bacteria</taxon>
        <taxon>Pseudomonadati</taxon>
        <taxon>Campylobacterota</taxon>
        <taxon>Epsilonproteobacteria</taxon>
        <taxon>Campylobacterales</taxon>
        <taxon>Helicobacteraceae</taxon>
        <taxon>Helicobacter</taxon>
    </lineage>
</organism>
<protein>
    <submittedName>
        <fullName evidence="2">Isochorismatase family protein</fullName>
    </submittedName>
</protein>
<dbReference type="Proteomes" id="UP000029733">
    <property type="component" value="Unassembled WGS sequence"/>
</dbReference>
<evidence type="ECO:0000313" key="2">
    <source>
        <dbReference type="EMBL" id="TLD96748.1"/>
    </source>
</evidence>
<dbReference type="Pfam" id="PF00857">
    <property type="entry name" value="Isochorismatase"/>
    <property type="match status" value="1"/>
</dbReference>
<evidence type="ECO:0000259" key="1">
    <source>
        <dbReference type="Pfam" id="PF00857"/>
    </source>
</evidence>
<dbReference type="EMBL" id="JRPR02000002">
    <property type="protein sequence ID" value="TLD96748.1"/>
    <property type="molecule type" value="Genomic_DNA"/>
</dbReference>
<dbReference type="AlphaFoldDB" id="A0A4U8TBZ3"/>
<dbReference type="PANTHER" id="PTHR14119:SF3">
    <property type="entry name" value="ISOCHORISMATASE DOMAIN-CONTAINING PROTEIN 2"/>
    <property type="match status" value="1"/>
</dbReference>
<dbReference type="InterPro" id="IPR000868">
    <property type="entry name" value="Isochorismatase-like_dom"/>
</dbReference>
<accession>A0A4U8TBZ3</accession>
<proteinExistence type="predicted"/>
<evidence type="ECO:0000313" key="3">
    <source>
        <dbReference type="Proteomes" id="UP000029733"/>
    </source>
</evidence>
<feature type="domain" description="Isochorismatase-like" evidence="1">
    <location>
        <begin position="11"/>
        <end position="157"/>
    </location>
</feature>